<proteinExistence type="predicted"/>
<accession>A0ACB9J6E4</accession>
<dbReference type="Proteomes" id="UP001056120">
    <property type="component" value="Linkage Group LG05"/>
</dbReference>
<reference evidence="1 2" key="2">
    <citation type="journal article" date="2022" name="Mol. Ecol. Resour.">
        <title>The genomes of chicory, endive, great burdock and yacon provide insights into Asteraceae paleo-polyploidization history and plant inulin production.</title>
        <authorList>
            <person name="Fan W."/>
            <person name="Wang S."/>
            <person name="Wang H."/>
            <person name="Wang A."/>
            <person name="Jiang F."/>
            <person name="Liu H."/>
            <person name="Zhao H."/>
            <person name="Xu D."/>
            <person name="Zhang Y."/>
        </authorList>
    </citation>
    <scope>NUCLEOTIDE SEQUENCE [LARGE SCALE GENOMIC DNA]</scope>
    <source>
        <strain evidence="2">cv. Yunnan</strain>
        <tissue evidence="1">Leaves</tissue>
    </source>
</reference>
<gene>
    <name evidence="1" type="ORF">L1987_15174</name>
</gene>
<comment type="caution">
    <text evidence="1">The sequence shown here is derived from an EMBL/GenBank/DDBJ whole genome shotgun (WGS) entry which is preliminary data.</text>
</comment>
<evidence type="ECO:0000313" key="1">
    <source>
        <dbReference type="EMBL" id="KAI3815503.1"/>
    </source>
</evidence>
<protein>
    <submittedName>
        <fullName evidence="1">Uncharacterized protein</fullName>
    </submittedName>
</protein>
<organism evidence="1 2">
    <name type="scientific">Smallanthus sonchifolius</name>
    <dbReference type="NCBI Taxonomy" id="185202"/>
    <lineage>
        <taxon>Eukaryota</taxon>
        <taxon>Viridiplantae</taxon>
        <taxon>Streptophyta</taxon>
        <taxon>Embryophyta</taxon>
        <taxon>Tracheophyta</taxon>
        <taxon>Spermatophyta</taxon>
        <taxon>Magnoliopsida</taxon>
        <taxon>eudicotyledons</taxon>
        <taxon>Gunneridae</taxon>
        <taxon>Pentapetalae</taxon>
        <taxon>asterids</taxon>
        <taxon>campanulids</taxon>
        <taxon>Asterales</taxon>
        <taxon>Asteraceae</taxon>
        <taxon>Asteroideae</taxon>
        <taxon>Heliantheae alliance</taxon>
        <taxon>Millerieae</taxon>
        <taxon>Smallanthus</taxon>
    </lineage>
</organism>
<keyword evidence="2" id="KW-1185">Reference proteome</keyword>
<sequence length="68" mass="7384">MGRCTDDIIEFEKPSADSPTVMEDDPRVDATDESVVTNGIFHDVFTDLSTEASTDYPAEASTDESPLV</sequence>
<name>A0ACB9J6E4_9ASTR</name>
<dbReference type="EMBL" id="CM042022">
    <property type="protein sequence ID" value="KAI3815503.1"/>
    <property type="molecule type" value="Genomic_DNA"/>
</dbReference>
<evidence type="ECO:0000313" key="2">
    <source>
        <dbReference type="Proteomes" id="UP001056120"/>
    </source>
</evidence>
<reference evidence="2" key="1">
    <citation type="journal article" date="2022" name="Mol. Ecol. Resour.">
        <title>The genomes of chicory, endive, great burdock and yacon provide insights into Asteraceae palaeo-polyploidization history and plant inulin production.</title>
        <authorList>
            <person name="Fan W."/>
            <person name="Wang S."/>
            <person name="Wang H."/>
            <person name="Wang A."/>
            <person name="Jiang F."/>
            <person name="Liu H."/>
            <person name="Zhao H."/>
            <person name="Xu D."/>
            <person name="Zhang Y."/>
        </authorList>
    </citation>
    <scope>NUCLEOTIDE SEQUENCE [LARGE SCALE GENOMIC DNA]</scope>
    <source>
        <strain evidence="2">cv. Yunnan</strain>
    </source>
</reference>